<proteinExistence type="predicted"/>
<accession>A0ABN7B2X1</accession>
<organism evidence="1 2">
    <name type="scientific">Nesidiocoris tenuis</name>
    <dbReference type="NCBI Taxonomy" id="355587"/>
    <lineage>
        <taxon>Eukaryota</taxon>
        <taxon>Metazoa</taxon>
        <taxon>Ecdysozoa</taxon>
        <taxon>Arthropoda</taxon>
        <taxon>Hexapoda</taxon>
        <taxon>Insecta</taxon>
        <taxon>Pterygota</taxon>
        <taxon>Neoptera</taxon>
        <taxon>Paraneoptera</taxon>
        <taxon>Hemiptera</taxon>
        <taxon>Heteroptera</taxon>
        <taxon>Panheteroptera</taxon>
        <taxon>Cimicomorpha</taxon>
        <taxon>Miridae</taxon>
        <taxon>Dicyphina</taxon>
        <taxon>Nesidiocoris</taxon>
    </lineage>
</organism>
<dbReference type="EMBL" id="AP028916">
    <property type="protein sequence ID" value="BES97967.1"/>
    <property type="molecule type" value="Genomic_DNA"/>
</dbReference>
<gene>
    <name evidence="1" type="ORF">NTJ_10782</name>
</gene>
<dbReference type="Proteomes" id="UP001307889">
    <property type="component" value="Chromosome 8"/>
</dbReference>
<name>A0ABN7B2X1_9HEMI</name>
<protein>
    <submittedName>
        <fullName evidence="1">Uncharacterized protein</fullName>
    </submittedName>
</protein>
<evidence type="ECO:0000313" key="2">
    <source>
        <dbReference type="Proteomes" id="UP001307889"/>
    </source>
</evidence>
<reference evidence="1 2" key="1">
    <citation type="submission" date="2023-09" db="EMBL/GenBank/DDBJ databases">
        <title>Nesidiocoris tenuis whole genome shotgun sequence.</title>
        <authorList>
            <person name="Shibata T."/>
            <person name="Shimoda M."/>
            <person name="Kobayashi T."/>
            <person name="Uehara T."/>
        </authorList>
    </citation>
    <scope>NUCLEOTIDE SEQUENCE [LARGE SCALE GENOMIC DNA]</scope>
    <source>
        <strain evidence="1 2">Japan</strain>
    </source>
</reference>
<keyword evidence="2" id="KW-1185">Reference proteome</keyword>
<sequence>MGRRTSFHDKKLFDNVGISTFDRRGGRNEICRKPSRNPAAEVKGPQLVRVHCPQPRCNVPHLLWLLSSHRLNLIGWIAGSCHLPPLDSAAGPSPAPYRWDSELAKLEDGKLFRAVPKDLKAEDDLQSVRLHLDRENCGLFLNNIFFLKVLGA</sequence>
<evidence type="ECO:0000313" key="1">
    <source>
        <dbReference type="EMBL" id="BES97967.1"/>
    </source>
</evidence>